<keyword evidence="3" id="KW-0808">Transferase</keyword>
<reference evidence="10" key="1">
    <citation type="submission" date="2020-11" db="EMBL/GenBank/DDBJ databases">
        <authorList>
            <person name="Tran Van P."/>
        </authorList>
    </citation>
    <scope>NUCLEOTIDE SEQUENCE</scope>
</reference>
<dbReference type="Pfam" id="PF00069">
    <property type="entry name" value="Pkinase"/>
    <property type="match status" value="1"/>
</dbReference>
<dbReference type="Gene3D" id="1.10.510.10">
    <property type="entry name" value="Transferase(Phosphotransferase) domain 1"/>
    <property type="match status" value="1"/>
</dbReference>
<evidence type="ECO:0000256" key="3">
    <source>
        <dbReference type="ARBA" id="ARBA00022679"/>
    </source>
</evidence>
<dbReference type="InterPro" id="IPR000719">
    <property type="entry name" value="Prot_kinase_dom"/>
</dbReference>
<dbReference type="PANTHER" id="PTHR24349">
    <property type="entry name" value="SERINE/THREONINE-PROTEIN KINASE"/>
    <property type="match status" value="1"/>
</dbReference>
<evidence type="ECO:0000313" key="10">
    <source>
        <dbReference type="EMBL" id="CAD7433255.1"/>
    </source>
</evidence>
<feature type="region of interest" description="Disordered" evidence="7">
    <location>
        <begin position="163"/>
        <end position="182"/>
    </location>
</feature>
<proteinExistence type="inferred from homology"/>
<name>A0A7R9HUI7_9NEOP</name>
<organism evidence="10">
    <name type="scientific">Timema monikensis</name>
    <dbReference type="NCBI Taxonomy" id="170555"/>
    <lineage>
        <taxon>Eukaryota</taxon>
        <taxon>Metazoa</taxon>
        <taxon>Ecdysozoa</taxon>
        <taxon>Arthropoda</taxon>
        <taxon>Hexapoda</taxon>
        <taxon>Insecta</taxon>
        <taxon>Pterygota</taxon>
        <taxon>Neoptera</taxon>
        <taxon>Polyneoptera</taxon>
        <taxon>Phasmatodea</taxon>
        <taxon>Timematodea</taxon>
        <taxon>Timematoidea</taxon>
        <taxon>Timematidae</taxon>
        <taxon>Timema</taxon>
    </lineage>
</organism>
<dbReference type="EMBL" id="OB796273">
    <property type="protein sequence ID" value="CAD7433255.1"/>
    <property type="molecule type" value="Genomic_DNA"/>
</dbReference>
<evidence type="ECO:0000256" key="5">
    <source>
        <dbReference type="ARBA" id="ARBA00022777"/>
    </source>
</evidence>
<evidence type="ECO:0000256" key="2">
    <source>
        <dbReference type="ARBA" id="ARBA00022527"/>
    </source>
</evidence>
<keyword evidence="2" id="KW-0723">Serine/threonine-protein kinase</keyword>
<evidence type="ECO:0000259" key="9">
    <source>
        <dbReference type="PROSITE" id="PS50011"/>
    </source>
</evidence>
<keyword evidence="4" id="KW-0547">Nucleotide-binding</keyword>
<evidence type="ECO:0000256" key="1">
    <source>
        <dbReference type="ARBA" id="ARBA00006692"/>
    </source>
</evidence>
<evidence type="ECO:0000256" key="6">
    <source>
        <dbReference type="ARBA" id="ARBA00022840"/>
    </source>
</evidence>
<keyword evidence="8" id="KW-0812">Transmembrane</keyword>
<keyword evidence="8" id="KW-0472">Membrane</keyword>
<evidence type="ECO:0000256" key="7">
    <source>
        <dbReference type="SAM" id="MobiDB-lite"/>
    </source>
</evidence>
<sequence>MASEKMKSIVKVTDFGLSKFINEETLATTYCGSPHYVAPEILQNQGRGSYTKKVDVWSLGVVLYVCLAGYFPFKDSDTLRLINEIVHGLYSFNKEPWTKVSDDAKNLIQKMMTLDPEKRLSINEVLNHQWLKDKNMEKEVKNLLKKHKHDYNQKQFYRTQLNKQGRRLTSGSNSDETVGLSPKKVKQAHVTLTVTLAPRRTAHVTLTVTLPPRRTAHVTLTVTLPPRRTAHVTLTVTLPPRRTAQRYLDCHPTSPPQLTYYTQTTTDSILPSTTNTPGRDIKLGDTEAAPTHVHNTRYPRPKNFGRKKRLFDQCPVNSFILE</sequence>
<keyword evidence="8" id="KW-1133">Transmembrane helix</keyword>
<gene>
    <name evidence="10" type="ORF">TMSB3V08_LOCUS9936</name>
</gene>
<accession>A0A7R9HUI7</accession>
<keyword evidence="5" id="KW-0418">Kinase</keyword>
<dbReference type="AlphaFoldDB" id="A0A7R9HUI7"/>
<dbReference type="InterPro" id="IPR050205">
    <property type="entry name" value="CDPK_Ser/Thr_kinases"/>
</dbReference>
<dbReference type="InterPro" id="IPR011009">
    <property type="entry name" value="Kinase-like_dom_sf"/>
</dbReference>
<evidence type="ECO:0000256" key="4">
    <source>
        <dbReference type="ARBA" id="ARBA00022741"/>
    </source>
</evidence>
<protein>
    <recommendedName>
        <fullName evidence="9">Protein kinase domain-containing protein</fullName>
    </recommendedName>
</protein>
<keyword evidence="6" id="KW-0067">ATP-binding</keyword>
<feature type="domain" description="Protein kinase" evidence="9">
    <location>
        <begin position="1"/>
        <end position="131"/>
    </location>
</feature>
<comment type="similarity">
    <text evidence="1">Belongs to the protein kinase superfamily. CAMK Ser/Thr protein kinase family.</text>
</comment>
<dbReference type="GO" id="GO:0004674">
    <property type="term" value="F:protein serine/threonine kinase activity"/>
    <property type="evidence" value="ECO:0007669"/>
    <property type="project" value="UniProtKB-KW"/>
</dbReference>
<dbReference type="GO" id="GO:0005524">
    <property type="term" value="F:ATP binding"/>
    <property type="evidence" value="ECO:0007669"/>
    <property type="project" value="UniProtKB-KW"/>
</dbReference>
<dbReference type="PROSITE" id="PS50011">
    <property type="entry name" value="PROTEIN_KINASE_DOM"/>
    <property type="match status" value="1"/>
</dbReference>
<feature type="compositionally biased region" description="Polar residues" evidence="7">
    <location>
        <begin position="163"/>
        <end position="176"/>
    </location>
</feature>
<dbReference type="SMART" id="SM00220">
    <property type="entry name" value="S_TKc"/>
    <property type="match status" value="1"/>
</dbReference>
<feature type="transmembrane region" description="Helical" evidence="8">
    <location>
        <begin position="54"/>
        <end position="73"/>
    </location>
</feature>
<evidence type="ECO:0000256" key="8">
    <source>
        <dbReference type="SAM" id="Phobius"/>
    </source>
</evidence>
<dbReference type="SUPFAM" id="SSF56112">
    <property type="entry name" value="Protein kinase-like (PK-like)"/>
    <property type="match status" value="1"/>
</dbReference>